<organism evidence="8">
    <name type="scientific">viral metagenome</name>
    <dbReference type="NCBI Taxonomy" id="1070528"/>
    <lineage>
        <taxon>unclassified sequences</taxon>
        <taxon>metagenomes</taxon>
        <taxon>organismal metagenomes</taxon>
    </lineage>
</organism>
<evidence type="ECO:0000256" key="4">
    <source>
        <dbReference type="ARBA" id="ARBA00022691"/>
    </source>
</evidence>
<sequence length="1115" mass="127293">MTDERPEQTLNNISSTYLDSIKLGGRNGVSEYEVRFGTARRMKRISRLEYDAVIKKLISSGFILSETKSLLRINSEFIDKRGVTKTSRIRAELSGLGNISAYCKSNDIKEFVDSRQVKFVEKKTERIDGEFVPSYDAIDYNFRAAISNEKDLTNSRLVQGIVNSWKDNKKVFRYVTRHELVNSNYPLRVDISIVKESAREGRYMKSTFTFDESRVVHSPEIYEIEIEVENYAVGIGTRYNTAEQLNVPLKKVINLVLSALQGTNYPIAYSKQASVLNNYMRLLWKTEHRQGRRVTPKNFVGPSSYTLQTANIAPINEDANIPNIRNNYTVTDKADGERKLMMIDVDGKIYLIDTNMNVQYTGSRTKNTNLFNTLLDGEHILHNKSKKYINLYAAFDVYYIAGKDVRAKAFTPEKDENPMTCRLPLLVNIIEDLKPVYGQGKKEKPSPMRFENKTFYVSSDTGTIFNACKSLLEKVKNGLFEYETDGLIFTPSRMGVGGNSVGETTKPLKKTWDHSFKWKPTDQNTIDFLITIQKGSDGRDNVKSIFEGGIDVNNVSQITQYKTVILRVGFDEARHGYTNPCKNIIDDKLPDFGNKDDSEGYRPMQFFPTNPTDNNAGICNLLLQETNNGEKVMFAENRDIIEDNMIVEFRYDVTRDNEWKWVPIRVRYDKTADFRNGGRNYGNAYHVANSNWHTIHNPISEEMIITGLNIPDELGDDDVYYNRITNATNTRALRDFHNLYIKKKLIKSASKRGDTLIDLAVGKAGDFSKWIDSKLKFVFGIDISRDNINNRLDGACARYLNYRKRFNRMPSALFVAGNSSVNVRDTDAIFTDKGKQITKAVFGKGPKDAAQLGKGVYKHYGIGENGFDICSVQFAIHYMFENPRTLNNFLRNVSETTAVGGYFIGTSYDGAKVFSMLKSKNQGESVIVTEDDKKLWQITKDYDRSTFTADSSSLGYAINVYQESINKTFKEYLVNYNYLDRIMENYGFTPLTREEAKSIGLPSNSGSFKELYSEMKREIQRDTNAKNEYGTALKMTTGEKTVSFLNRYFIYKKRNAVDAKQVANNLMGQLSLENETEEKESINATDAVKNTIQSIKKQEPVKKPKKLKKKLKLRK</sequence>
<evidence type="ECO:0000256" key="1">
    <source>
        <dbReference type="ARBA" id="ARBA00011926"/>
    </source>
</evidence>
<evidence type="ECO:0000256" key="3">
    <source>
        <dbReference type="ARBA" id="ARBA00022679"/>
    </source>
</evidence>
<dbReference type="SUPFAM" id="SSF50249">
    <property type="entry name" value="Nucleic acid-binding proteins"/>
    <property type="match status" value="1"/>
</dbReference>
<keyword evidence="3" id="KW-0808">Transferase</keyword>
<evidence type="ECO:0000256" key="6">
    <source>
        <dbReference type="SAM" id="MobiDB-lite"/>
    </source>
</evidence>
<dbReference type="GO" id="GO:0005634">
    <property type="term" value="C:nucleus"/>
    <property type="evidence" value="ECO:0007669"/>
    <property type="project" value="TreeGrafter"/>
</dbReference>
<evidence type="ECO:0000256" key="5">
    <source>
        <dbReference type="ARBA" id="ARBA00022884"/>
    </source>
</evidence>
<feature type="domain" description="MRNA cap 0 methyltransferase" evidence="7">
    <location>
        <begin position="729"/>
        <end position="1054"/>
    </location>
</feature>
<dbReference type="PANTHER" id="PTHR12189:SF2">
    <property type="entry name" value="MRNA CAP GUANINE-N7 METHYLTRANSFERASE"/>
    <property type="match status" value="1"/>
</dbReference>
<dbReference type="SUPFAM" id="SSF56091">
    <property type="entry name" value="DNA ligase/mRNA capping enzyme, catalytic domain"/>
    <property type="match status" value="1"/>
</dbReference>
<dbReference type="InterPro" id="IPR012340">
    <property type="entry name" value="NA-bd_OB-fold"/>
</dbReference>
<dbReference type="InterPro" id="IPR001339">
    <property type="entry name" value="mRNA_cap_enzyme_adenylation"/>
</dbReference>
<evidence type="ECO:0000256" key="2">
    <source>
        <dbReference type="ARBA" id="ARBA00022603"/>
    </source>
</evidence>
<dbReference type="Gene3D" id="3.30.470.30">
    <property type="entry name" value="DNA ligase/mRNA capping enzyme"/>
    <property type="match status" value="1"/>
</dbReference>
<dbReference type="Gene3D" id="2.40.50.140">
    <property type="entry name" value="Nucleic acid-binding proteins"/>
    <property type="match status" value="1"/>
</dbReference>
<dbReference type="GO" id="GO:0004482">
    <property type="term" value="F:mRNA 5'-cap (guanine-N7-)-methyltransferase activity"/>
    <property type="evidence" value="ECO:0007669"/>
    <property type="project" value="UniProtKB-EC"/>
</dbReference>
<dbReference type="GO" id="GO:0004484">
    <property type="term" value="F:mRNA guanylyltransferase activity"/>
    <property type="evidence" value="ECO:0007669"/>
    <property type="project" value="InterPro"/>
</dbReference>
<dbReference type="PROSITE" id="PS51562">
    <property type="entry name" value="RNA_CAP0_MT"/>
    <property type="match status" value="1"/>
</dbReference>
<dbReference type="InterPro" id="IPR004971">
    <property type="entry name" value="mRNA_G-N7_MeTrfase_dom"/>
</dbReference>
<dbReference type="PANTHER" id="PTHR12189">
    <property type="entry name" value="MRNA GUANINE-7- METHYLTRANSFERASE"/>
    <property type="match status" value="1"/>
</dbReference>
<keyword evidence="4" id="KW-0949">S-adenosyl-L-methionine</keyword>
<reference evidence="8" key="1">
    <citation type="journal article" date="2020" name="Nature">
        <title>Giant virus diversity and host interactions through global metagenomics.</title>
        <authorList>
            <person name="Schulz F."/>
            <person name="Roux S."/>
            <person name="Paez-Espino D."/>
            <person name="Jungbluth S."/>
            <person name="Walsh D.A."/>
            <person name="Denef V.J."/>
            <person name="McMahon K.D."/>
            <person name="Konstantinidis K.T."/>
            <person name="Eloe-Fadrosh E.A."/>
            <person name="Kyrpides N.C."/>
            <person name="Woyke T."/>
        </authorList>
    </citation>
    <scope>NUCLEOTIDE SEQUENCE</scope>
    <source>
        <strain evidence="8">GVMAG-M-3300025890-48</strain>
    </source>
</reference>
<dbReference type="GO" id="GO:0003723">
    <property type="term" value="F:RNA binding"/>
    <property type="evidence" value="ECO:0007669"/>
    <property type="project" value="UniProtKB-KW"/>
</dbReference>
<dbReference type="AlphaFoldDB" id="A0A6C0JCF7"/>
<keyword evidence="5" id="KW-0694">RNA-binding</keyword>
<dbReference type="InterPro" id="IPR039753">
    <property type="entry name" value="RG7MT1"/>
</dbReference>
<dbReference type="Pfam" id="PF01331">
    <property type="entry name" value="mRNA_cap_enzyme"/>
    <property type="match status" value="1"/>
</dbReference>
<feature type="compositionally biased region" description="Basic residues" evidence="6">
    <location>
        <begin position="1103"/>
        <end position="1115"/>
    </location>
</feature>
<dbReference type="SUPFAM" id="SSF53335">
    <property type="entry name" value="S-adenosyl-L-methionine-dependent methyltransferases"/>
    <property type="match status" value="1"/>
</dbReference>
<dbReference type="InterPro" id="IPR029063">
    <property type="entry name" value="SAM-dependent_MTases_sf"/>
</dbReference>
<dbReference type="Gene3D" id="3.40.50.150">
    <property type="entry name" value="Vaccinia Virus protein VP39"/>
    <property type="match status" value="1"/>
</dbReference>
<accession>A0A6C0JCF7</accession>
<name>A0A6C0JCF7_9ZZZZ</name>
<dbReference type="EC" id="2.1.1.56" evidence="1"/>
<proteinExistence type="predicted"/>
<dbReference type="Pfam" id="PF03291">
    <property type="entry name" value="mRNA_G-N7_MeTrfase"/>
    <property type="match status" value="1"/>
</dbReference>
<feature type="region of interest" description="Disordered" evidence="6">
    <location>
        <begin position="1095"/>
        <end position="1115"/>
    </location>
</feature>
<evidence type="ECO:0000259" key="7">
    <source>
        <dbReference type="PROSITE" id="PS51562"/>
    </source>
</evidence>
<dbReference type="EMBL" id="MN740368">
    <property type="protein sequence ID" value="QHU03063.1"/>
    <property type="molecule type" value="Genomic_DNA"/>
</dbReference>
<evidence type="ECO:0000313" key="8">
    <source>
        <dbReference type="EMBL" id="QHU03063.1"/>
    </source>
</evidence>
<protein>
    <recommendedName>
        <fullName evidence="1">mRNA (guanine-N(7))-methyltransferase</fullName>
        <ecNumber evidence="1">2.1.1.56</ecNumber>
    </recommendedName>
</protein>
<keyword evidence="2" id="KW-0489">Methyltransferase</keyword>
<dbReference type="GO" id="GO:0005524">
    <property type="term" value="F:ATP binding"/>
    <property type="evidence" value="ECO:0007669"/>
    <property type="project" value="InterPro"/>
</dbReference>